<keyword evidence="2" id="KW-1185">Reference proteome</keyword>
<sequence length="517" mass="57127">EYFTETQKPAEATLPCCACETEKLQIQIAEMRPCLHLVCLTCVEGGARQSPTYLVRCPAKDPDGRRCQSYVNDSLLKRVLSEDMYLSHKSLMGLPLQSCATEDCTGKFSVLRNMKTATCLDCQKNLNDDDDDDSRNEKIACATAGCDGIGHSLPGNERAVWCSRCKQVTCLLCKRIHAADICPHAEGDNSDGDENDEEFQQRTLLVMVSCGVAAVVCAVLVAVVVVVVIPAATAATTTSVAPDPEDVDRRVREAPRRVAAKAGAATMRISGQRARPMVLDPRKTWQAFLRHSERTETRRPKKKIKSSFLRMQGPQGPPGPRGARGPPGANITRDEMFREFKGLLREVAERRVQLMAVETECKNATNCSATAVDGVGQDSTMPWVPHLLEIDRASLLPRTQSSFFWELSQDVRARRGKELRVHPFHRPFSEGSFERGPGLNATRGLFRAPISGLYLFFGRVFVVRSLSPRDMMKQLGRRSDDVGLLVCTDSLCHKNLKGYKRELLALGHIPAAQALVT</sequence>
<name>A0AC60P926_IXOPE</name>
<dbReference type="Proteomes" id="UP000805193">
    <property type="component" value="Unassembled WGS sequence"/>
</dbReference>
<gene>
    <name evidence="1" type="ORF">HPB47_006902</name>
</gene>
<organism evidence="1 2">
    <name type="scientific">Ixodes persulcatus</name>
    <name type="common">Taiga tick</name>
    <dbReference type="NCBI Taxonomy" id="34615"/>
    <lineage>
        <taxon>Eukaryota</taxon>
        <taxon>Metazoa</taxon>
        <taxon>Ecdysozoa</taxon>
        <taxon>Arthropoda</taxon>
        <taxon>Chelicerata</taxon>
        <taxon>Arachnida</taxon>
        <taxon>Acari</taxon>
        <taxon>Parasitiformes</taxon>
        <taxon>Ixodida</taxon>
        <taxon>Ixodoidea</taxon>
        <taxon>Ixodidae</taxon>
        <taxon>Ixodinae</taxon>
        <taxon>Ixodes</taxon>
    </lineage>
</organism>
<protein>
    <submittedName>
        <fullName evidence="1">Uncharacterized protein</fullName>
    </submittedName>
</protein>
<comment type="caution">
    <text evidence="1">The sequence shown here is derived from an EMBL/GenBank/DDBJ whole genome shotgun (WGS) entry which is preliminary data.</text>
</comment>
<evidence type="ECO:0000313" key="2">
    <source>
        <dbReference type="Proteomes" id="UP000805193"/>
    </source>
</evidence>
<accession>A0AC60P926</accession>
<proteinExistence type="predicted"/>
<dbReference type="EMBL" id="JABSTQ010011008">
    <property type="protein sequence ID" value="KAG0415929.1"/>
    <property type="molecule type" value="Genomic_DNA"/>
</dbReference>
<reference evidence="1 2" key="1">
    <citation type="journal article" date="2020" name="Cell">
        <title>Large-Scale Comparative Analyses of Tick Genomes Elucidate Their Genetic Diversity and Vector Capacities.</title>
        <authorList>
            <consortium name="Tick Genome and Microbiome Consortium (TIGMIC)"/>
            <person name="Jia N."/>
            <person name="Wang J."/>
            <person name="Shi W."/>
            <person name="Du L."/>
            <person name="Sun Y."/>
            <person name="Zhan W."/>
            <person name="Jiang J.F."/>
            <person name="Wang Q."/>
            <person name="Zhang B."/>
            <person name="Ji P."/>
            <person name="Bell-Sakyi L."/>
            <person name="Cui X.M."/>
            <person name="Yuan T.T."/>
            <person name="Jiang B.G."/>
            <person name="Yang W.F."/>
            <person name="Lam T.T."/>
            <person name="Chang Q.C."/>
            <person name="Ding S.J."/>
            <person name="Wang X.J."/>
            <person name="Zhu J.G."/>
            <person name="Ruan X.D."/>
            <person name="Zhao L."/>
            <person name="Wei J.T."/>
            <person name="Ye R.Z."/>
            <person name="Que T.C."/>
            <person name="Du C.H."/>
            <person name="Zhou Y.H."/>
            <person name="Cheng J.X."/>
            <person name="Dai P.F."/>
            <person name="Guo W.B."/>
            <person name="Han X.H."/>
            <person name="Huang E.J."/>
            <person name="Li L.F."/>
            <person name="Wei W."/>
            <person name="Gao Y.C."/>
            <person name="Liu J.Z."/>
            <person name="Shao H.Z."/>
            <person name="Wang X."/>
            <person name="Wang C.C."/>
            <person name="Yang T.C."/>
            <person name="Huo Q.B."/>
            <person name="Li W."/>
            <person name="Chen H.Y."/>
            <person name="Chen S.E."/>
            <person name="Zhou L.G."/>
            <person name="Ni X.B."/>
            <person name="Tian J.H."/>
            <person name="Sheng Y."/>
            <person name="Liu T."/>
            <person name="Pan Y.S."/>
            <person name="Xia L.Y."/>
            <person name="Li J."/>
            <person name="Zhao F."/>
            <person name="Cao W.C."/>
        </authorList>
    </citation>
    <scope>NUCLEOTIDE SEQUENCE [LARGE SCALE GENOMIC DNA]</scope>
    <source>
        <strain evidence="1">Iper-2018</strain>
    </source>
</reference>
<feature type="non-terminal residue" evidence="1">
    <location>
        <position position="1"/>
    </location>
</feature>
<evidence type="ECO:0000313" key="1">
    <source>
        <dbReference type="EMBL" id="KAG0415929.1"/>
    </source>
</evidence>